<protein>
    <recommendedName>
        <fullName evidence="2">histidine kinase</fullName>
        <ecNumber evidence="2">2.7.13.3</ecNumber>
    </recommendedName>
</protein>
<evidence type="ECO:0000256" key="2">
    <source>
        <dbReference type="ARBA" id="ARBA00012438"/>
    </source>
</evidence>
<dbReference type="PRINTS" id="PR00344">
    <property type="entry name" value="BCTRLSENSOR"/>
</dbReference>
<feature type="domain" description="Histidine kinase" evidence="6">
    <location>
        <begin position="161"/>
        <end position="372"/>
    </location>
</feature>
<dbReference type="Pfam" id="PF00512">
    <property type="entry name" value="HisKA"/>
    <property type="match status" value="1"/>
</dbReference>
<dbReference type="SUPFAM" id="SSF47384">
    <property type="entry name" value="Homodimeric domain of signal transducing histidine kinase"/>
    <property type="match status" value="1"/>
</dbReference>
<dbReference type="InterPro" id="IPR004358">
    <property type="entry name" value="Sig_transdc_His_kin-like_C"/>
</dbReference>
<dbReference type="InterPro" id="IPR036890">
    <property type="entry name" value="HATPase_C_sf"/>
</dbReference>
<evidence type="ECO:0000256" key="4">
    <source>
        <dbReference type="ARBA" id="ARBA00022679"/>
    </source>
</evidence>
<sequence length="382" mass="42148">MPDKIIGLANADPDELSDITRAVLALRAQVVDAWKMTVRTELDKAYELGPPILENTIPSFHDSLALLLTPEFHQRGAVDIAVVAAEHGGERARLTHYDTTTLIHELQIFRRVLFQTLYGEHVQLTPAQSSAIHAAIDSAIRDSANAFASVQAALREQFAAALVHDLRTPLSNAHLAAELIERASSLPQAQGLARRILQNTARIEAMARELLDNLLFVNGEGLPLRIEQFDMAQLAEQIVQHAATFHGVDIRLNAVSAAGYWCHGSLQRALENLVSNAIKYGDHAAPIQLWVERTEQRVKVSLHNEGKPIPVEEIESLFQMYHRAEETRTQSVGWGVGLPFVRRVAESHGGSVLVSSTAEEGTTFTIDMPLDARPYQGEPRAR</sequence>
<dbReference type="Proteomes" id="UP001198701">
    <property type="component" value="Unassembled WGS sequence"/>
</dbReference>
<dbReference type="PROSITE" id="PS50109">
    <property type="entry name" value="HIS_KIN"/>
    <property type="match status" value="1"/>
</dbReference>
<dbReference type="Pfam" id="PF02518">
    <property type="entry name" value="HATPase_c"/>
    <property type="match status" value="1"/>
</dbReference>
<keyword evidence="4" id="KW-0808">Transferase</keyword>
<dbReference type="SMART" id="SM00388">
    <property type="entry name" value="HisKA"/>
    <property type="match status" value="1"/>
</dbReference>
<dbReference type="EMBL" id="JAJHPV010000004">
    <property type="protein sequence ID" value="MCC6069999.1"/>
    <property type="molecule type" value="Genomic_DNA"/>
</dbReference>
<keyword evidence="5 7" id="KW-0418">Kinase</keyword>
<dbReference type="RefSeq" id="WP_229430923.1">
    <property type="nucleotide sequence ID" value="NZ_JAJHPV010000004.1"/>
</dbReference>
<dbReference type="InterPro" id="IPR036097">
    <property type="entry name" value="HisK_dim/P_sf"/>
</dbReference>
<accession>A0ABS8INE8</accession>
<evidence type="ECO:0000256" key="1">
    <source>
        <dbReference type="ARBA" id="ARBA00000085"/>
    </source>
</evidence>
<reference evidence="7 8" key="1">
    <citation type="submission" date="2021-11" db="EMBL/GenBank/DDBJ databases">
        <authorList>
            <person name="Huq M.A."/>
        </authorList>
    </citation>
    <scope>NUCLEOTIDE SEQUENCE [LARGE SCALE GENOMIC DNA]</scope>
    <source>
        <strain evidence="7 8">MAHUQ-52</strain>
    </source>
</reference>
<dbReference type="PANTHER" id="PTHR42878:SF13">
    <property type="entry name" value="HISTIDINE KINASE"/>
    <property type="match status" value="1"/>
</dbReference>
<dbReference type="InterPro" id="IPR003594">
    <property type="entry name" value="HATPase_dom"/>
</dbReference>
<evidence type="ECO:0000256" key="5">
    <source>
        <dbReference type="ARBA" id="ARBA00022777"/>
    </source>
</evidence>
<dbReference type="InterPro" id="IPR005467">
    <property type="entry name" value="His_kinase_dom"/>
</dbReference>
<dbReference type="SUPFAM" id="SSF55874">
    <property type="entry name" value="ATPase domain of HSP90 chaperone/DNA topoisomerase II/histidine kinase"/>
    <property type="match status" value="1"/>
</dbReference>
<name>A0ABS8INE8_9BURK</name>
<dbReference type="GO" id="GO:0016301">
    <property type="term" value="F:kinase activity"/>
    <property type="evidence" value="ECO:0007669"/>
    <property type="project" value="UniProtKB-KW"/>
</dbReference>
<dbReference type="PANTHER" id="PTHR42878">
    <property type="entry name" value="TWO-COMPONENT HISTIDINE KINASE"/>
    <property type="match status" value="1"/>
</dbReference>
<evidence type="ECO:0000256" key="3">
    <source>
        <dbReference type="ARBA" id="ARBA00022553"/>
    </source>
</evidence>
<dbReference type="InterPro" id="IPR050351">
    <property type="entry name" value="BphY/WalK/GraS-like"/>
</dbReference>
<comment type="caution">
    <text evidence="7">The sequence shown here is derived from an EMBL/GenBank/DDBJ whole genome shotgun (WGS) entry which is preliminary data.</text>
</comment>
<evidence type="ECO:0000259" key="6">
    <source>
        <dbReference type="PROSITE" id="PS50109"/>
    </source>
</evidence>
<evidence type="ECO:0000313" key="7">
    <source>
        <dbReference type="EMBL" id="MCC6069999.1"/>
    </source>
</evidence>
<organism evidence="7 8">
    <name type="scientific">Massilia agrisoli</name>
    <dbReference type="NCBI Taxonomy" id="2892444"/>
    <lineage>
        <taxon>Bacteria</taxon>
        <taxon>Pseudomonadati</taxon>
        <taxon>Pseudomonadota</taxon>
        <taxon>Betaproteobacteria</taxon>
        <taxon>Burkholderiales</taxon>
        <taxon>Oxalobacteraceae</taxon>
        <taxon>Telluria group</taxon>
        <taxon>Massilia</taxon>
    </lineage>
</organism>
<gene>
    <name evidence="7" type="ORF">LMJ30_03365</name>
</gene>
<proteinExistence type="predicted"/>
<dbReference type="CDD" id="cd00082">
    <property type="entry name" value="HisKA"/>
    <property type="match status" value="1"/>
</dbReference>
<keyword evidence="3" id="KW-0597">Phosphoprotein</keyword>
<keyword evidence="8" id="KW-1185">Reference proteome</keyword>
<dbReference type="EC" id="2.7.13.3" evidence="2"/>
<evidence type="ECO:0000313" key="8">
    <source>
        <dbReference type="Proteomes" id="UP001198701"/>
    </source>
</evidence>
<dbReference type="Gene3D" id="3.30.565.10">
    <property type="entry name" value="Histidine kinase-like ATPase, C-terminal domain"/>
    <property type="match status" value="1"/>
</dbReference>
<comment type="catalytic activity">
    <reaction evidence="1">
        <text>ATP + protein L-histidine = ADP + protein N-phospho-L-histidine.</text>
        <dbReference type="EC" id="2.7.13.3"/>
    </reaction>
</comment>
<dbReference type="SMART" id="SM00387">
    <property type="entry name" value="HATPase_c"/>
    <property type="match status" value="1"/>
</dbReference>
<dbReference type="Gene3D" id="1.10.287.130">
    <property type="match status" value="1"/>
</dbReference>
<dbReference type="InterPro" id="IPR003661">
    <property type="entry name" value="HisK_dim/P_dom"/>
</dbReference>